<keyword evidence="5" id="KW-1185">Reference proteome</keyword>
<dbReference type="PROSITE" id="PS51123">
    <property type="entry name" value="OMPA_2"/>
    <property type="match status" value="1"/>
</dbReference>
<dbReference type="RefSeq" id="WP_076405193.1">
    <property type="nucleotide sequence ID" value="NZ_FTMI01000004.1"/>
</dbReference>
<dbReference type="Pfam" id="PF00691">
    <property type="entry name" value="OmpA"/>
    <property type="match status" value="1"/>
</dbReference>
<sequence>MRRGRRRPGDTSDADNPYWVSFTDLMTALLAVFMLAVVALVLQVTQEQQALAAQQEAAEQERDEFSSHIADLSRAEDVRAQMLLEIADGLQSQGLAVHVSEDNSVLSIPTELLGFESSEWELRPEHQAVALQIGETISAALRTDDRFRYIDTVFVEGHTDNNQFEGVEGTGNWGLSTFRAISLWRYWETALPADHRLATLQRSDGSPLFSVSGYGETRPVTSQQTTDAERAANRRIEIRFTVIRPTAEDLSRLLDEAPAEEG</sequence>
<dbReference type="CDD" id="cd07185">
    <property type="entry name" value="OmpA_C-like"/>
    <property type="match status" value="1"/>
</dbReference>
<dbReference type="SUPFAM" id="SSF103088">
    <property type="entry name" value="OmpA-like"/>
    <property type="match status" value="1"/>
</dbReference>
<keyword evidence="2" id="KW-0812">Transmembrane</keyword>
<keyword evidence="4" id="KW-0966">Cell projection</keyword>
<evidence type="ECO:0000313" key="4">
    <source>
        <dbReference type="EMBL" id="SIQ46156.1"/>
    </source>
</evidence>
<evidence type="ECO:0000313" key="5">
    <source>
        <dbReference type="Proteomes" id="UP000186235"/>
    </source>
</evidence>
<name>A0A1N6SZ72_9MICO</name>
<evidence type="ECO:0000256" key="2">
    <source>
        <dbReference type="SAM" id="Phobius"/>
    </source>
</evidence>
<keyword evidence="2" id="KW-1133">Transmembrane helix</keyword>
<gene>
    <name evidence="4" type="ORF">SAMN05518682_2586</name>
</gene>
<dbReference type="EMBL" id="FTMI01000004">
    <property type="protein sequence ID" value="SIQ46156.1"/>
    <property type="molecule type" value="Genomic_DNA"/>
</dbReference>
<feature type="transmembrane region" description="Helical" evidence="2">
    <location>
        <begin position="21"/>
        <end position="42"/>
    </location>
</feature>
<dbReference type="Proteomes" id="UP000186235">
    <property type="component" value="Unassembled WGS sequence"/>
</dbReference>
<accession>A0A1N6SZ72</accession>
<keyword evidence="4" id="KW-0969">Cilium</keyword>
<keyword evidence="1 2" id="KW-0472">Membrane</keyword>
<dbReference type="PANTHER" id="PTHR30329">
    <property type="entry name" value="STATOR ELEMENT OF FLAGELLAR MOTOR COMPLEX"/>
    <property type="match status" value="1"/>
</dbReference>
<evidence type="ECO:0000256" key="1">
    <source>
        <dbReference type="PROSITE-ProRule" id="PRU00473"/>
    </source>
</evidence>
<keyword evidence="4" id="KW-0282">Flagellum</keyword>
<feature type="domain" description="OmpA-like" evidence="3">
    <location>
        <begin position="101"/>
        <end position="244"/>
    </location>
</feature>
<proteinExistence type="predicted"/>
<evidence type="ECO:0000259" key="3">
    <source>
        <dbReference type="PROSITE" id="PS51123"/>
    </source>
</evidence>
<dbReference type="GO" id="GO:0016020">
    <property type="term" value="C:membrane"/>
    <property type="evidence" value="ECO:0007669"/>
    <property type="project" value="UniProtKB-UniRule"/>
</dbReference>
<dbReference type="Gene3D" id="3.30.1330.60">
    <property type="entry name" value="OmpA-like domain"/>
    <property type="match status" value="1"/>
</dbReference>
<dbReference type="InterPro" id="IPR036737">
    <property type="entry name" value="OmpA-like_sf"/>
</dbReference>
<dbReference type="AlphaFoldDB" id="A0A1N6SZ72"/>
<dbReference type="PANTHER" id="PTHR30329:SF20">
    <property type="entry name" value="EXPORTED PROTEIN"/>
    <property type="match status" value="1"/>
</dbReference>
<dbReference type="InterPro" id="IPR006665">
    <property type="entry name" value="OmpA-like"/>
</dbReference>
<dbReference type="InterPro" id="IPR050330">
    <property type="entry name" value="Bact_OuterMem_StrucFunc"/>
</dbReference>
<reference evidence="5" key="1">
    <citation type="submission" date="2017-01" db="EMBL/GenBank/DDBJ databases">
        <authorList>
            <person name="Varghese N."/>
            <person name="Submissions S."/>
        </authorList>
    </citation>
    <scope>NUCLEOTIDE SEQUENCE [LARGE SCALE GENOMIC DNA]</scope>
    <source>
        <strain evidence="5">3bp</strain>
    </source>
</reference>
<protein>
    <submittedName>
        <fullName evidence="4">Flagellar motor protein MotB</fullName>
    </submittedName>
</protein>
<organism evidence="4 5">
    <name type="scientific">Cellulosimicrobium aquatile</name>
    <dbReference type="NCBI Taxonomy" id="1612203"/>
    <lineage>
        <taxon>Bacteria</taxon>
        <taxon>Bacillati</taxon>
        <taxon>Actinomycetota</taxon>
        <taxon>Actinomycetes</taxon>
        <taxon>Micrococcales</taxon>
        <taxon>Promicromonosporaceae</taxon>
        <taxon>Cellulosimicrobium</taxon>
    </lineage>
</organism>